<organism evidence="1 2">
    <name type="scientific">Hyalomma asiaticum</name>
    <name type="common">Tick</name>
    <dbReference type="NCBI Taxonomy" id="266040"/>
    <lineage>
        <taxon>Eukaryota</taxon>
        <taxon>Metazoa</taxon>
        <taxon>Ecdysozoa</taxon>
        <taxon>Arthropoda</taxon>
        <taxon>Chelicerata</taxon>
        <taxon>Arachnida</taxon>
        <taxon>Acari</taxon>
        <taxon>Parasitiformes</taxon>
        <taxon>Ixodida</taxon>
        <taxon>Ixodoidea</taxon>
        <taxon>Ixodidae</taxon>
        <taxon>Hyalomminae</taxon>
        <taxon>Hyalomma</taxon>
    </lineage>
</organism>
<reference evidence="1" key="1">
    <citation type="submission" date="2020-05" db="EMBL/GenBank/DDBJ databases">
        <title>Large-scale comparative analyses of tick genomes elucidate their genetic diversity and vector capacities.</title>
        <authorList>
            <person name="Jia N."/>
            <person name="Wang J."/>
            <person name="Shi W."/>
            <person name="Du L."/>
            <person name="Sun Y."/>
            <person name="Zhan W."/>
            <person name="Jiang J."/>
            <person name="Wang Q."/>
            <person name="Zhang B."/>
            <person name="Ji P."/>
            <person name="Sakyi L.B."/>
            <person name="Cui X."/>
            <person name="Yuan T."/>
            <person name="Jiang B."/>
            <person name="Yang W."/>
            <person name="Lam T.T.-Y."/>
            <person name="Chang Q."/>
            <person name="Ding S."/>
            <person name="Wang X."/>
            <person name="Zhu J."/>
            <person name="Ruan X."/>
            <person name="Zhao L."/>
            <person name="Wei J."/>
            <person name="Que T."/>
            <person name="Du C."/>
            <person name="Cheng J."/>
            <person name="Dai P."/>
            <person name="Han X."/>
            <person name="Huang E."/>
            <person name="Gao Y."/>
            <person name="Liu J."/>
            <person name="Shao H."/>
            <person name="Ye R."/>
            <person name="Li L."/>
            <person name="Wei W."/>
            <person name="Wang X."/>
            <person name="Wang C."/>
            <person name="Yang T."/>
            <person name="Huo Q."/>
            <person name="Li W."/>
            <person name="Guo W."/>
            <person name="Chen H."/>
            <person name="Zhou L."/>
            <person name="Ni X."/>
            <person name="Tian J."/>
            <person name="Zhou Y."/>
            <person name="Sheng Y."/>
            <person name="Liu T."/>
            <person name="Pan Y."/>
            <person name="Xia L."/>
            <person name="Li J."/>
            <person name="Zhao F."/>
            <person name="Cao W."/>
        </authorList>
    </citation>
    <scope>NUCLEOTIDE SEQUENCE</scope>
    <source>
        <strain evidence="1">Hyas-2018</strain>
    </source>
</reference>
<gene>
    <name evidence="1" type="ORF">HPB50_024673</name>
</gene>
<evidence type="ECO:0000313" key="1">
    <source>
        <dbReference type="EMBL" id="KAH6931481.1"/>
    </source>
</evidence>
<comment type="caution">
    <text evidence="1">The sequence shown here is derived from an EMBL/GenBank/DDBJ whole genome shotgun (WGS) entry which is preliminary data.</text>
</comment>
<accession>A0ACB7SBN9</accession>
<keyword evidence="2" id="KW-1185">Reference proteome</keyword>
<dbReference type="EMBL" id="CM023485">
    <property type="protein sequence ID" value="KAH6931481.1"/>
    <property type="molecule type" value="Genomic_DNA"/>
</dbReference>
<proteinExistence type="predicted"/>
<name>A0ACB7SBN9_HYAAI</name>
<protein>
    <submittedName>
        <fullName evidence="1">Uncharacterized protein</fullName>
    </submittedName>
</protein>
<dbReference type="Proteomes" id="UP000821845">
    <property type="component" value="Chromosome 5"/>
</dbReference>
<sequence>MCLCDQGWTKGPGQPSCSVDVDECSTGHHFCSRNPPVACINYPGGFGCAPCPSGKTHVHNGGILYRARQKPSSKYPSQRKDG</sequence>
<evidence type="ECO:0000313" key="2">
    <source>
        <dbReference type="Proteomes" id="UP000821845"/>
    </source>
</evidence>